<gene>
    <name evidence="1" type="ORF">FOQG_18785</name>
</gene>
<dbReference type="EMBL" id="KI979502">
    <property type="protein sequence ID" value="EXK76476.1"/>
    <property type="molecule type" value="Genomic_DNA"/>
</dbReference>
<keyword evidence="2" id="KW-1185">Reference proteome</keyword>
<evidence type="ECO:0000313" key="1">
    <source>
        <dbReference type="EMBL" id="EXK76476.1"/>
    </source>
</evidence>
<organism evidence="1 2">
    <name type="scientific">Fusarium oxysporum f. sp. raphani 54005</name>
    <dbReference type="NCBI Taxonomy" id="1089458"/>
    <lineage>
        <taxon>Eukaryota</taxon>
        <taxon>Fungi</taxon>
        <taxon>Dikarya</taxon>
        <taxon>Ascomycota</taxon>
        <taxon>Pezizomycotina</taxon>
        <taxon>Sordariomycetes</taxon>
        <taxon>Hypocreomycetidae</taxon>
        <taxon>Hypocreales</taxon>
        <taxon>Nectriaceae</taxon>
        <taxon>Fusarium</taxon>
        <taxon>Fusarium oxysporum species complex</taxon>
    </lineage>
</organism>
<sequence length="65" mass="7838">MERTSTRRLYRLPHVAVTPRSCNYSIWTAPNDDQKAIQLKRISGNERNYLGFRLYRFRLNLRPNL</sequence>
<protein>
    <submittedName>
        <fullName evidence="1">Uncharacterized protein</fullName>
    </submittedName>
</protein>
<dbReference type="HOGENOM" id="CLU_2849814_0_0_1"/>
<accession>X0B3Z3</accession>
<name>X0B3Z3_FUSOX</name>
<reference evidence="1 2" key="1">
    <citation type="submission" date="2011-11" db="EMBL/GenBank/DDBJ databases">
        <title>The Genome Sequence of Fusarium oxysporum PHW815.</title>
        <authorList>
            <consortium name="The Broad Institute Genome Sequencing Platform"/>
            <person name="Ma L.-J."/>
            <person name="Gale L.R."/>
            <person name="Schwartz D.C."/>
            <person name="Zhou S."/>
            <person name="Corby-Kistler H."/>
            <person name="Young S.K."/>
            <person name="Zeng Q."/>
            <person name="Gargeya S."/>
            <person name="Fitzgerald M."/>
            <person name="Haas B."/>
            <person name="Abouelleil A."/>
            <person name="Alvarado L."/>
            <person name="Arachchi H.M."/>
            <person name="Berlin A."/>
            <person name="Brown A."/>
            <person name="Chapman S.B."/>
            <person name="Chen Z."/>
            <person name="Dunbar C."/>
            <person name="Freedman E."/>
            <person name="Gearin G."/>
            <person name="Goldberg J."/>
            <person name="Griggs A."/>
            <person name="Gujja S."/>
            <person name="Heiman D."/>
            <person name="Howarth C."/>
            <person name="Larson L."/>
            <person name="Lui A."/>
            <person name="MacDonald P.J.P."/>
            <person name="Montmayeur A."/>
            <person name="Murphy C."/>
            <person name="Neiman D."/>
            <person name="Pearson M."/>
            <person name="Priest M."/>
            <person name="Roberts A."/>
            <person name="Saif S."/>
            <person name="Shea T."/>
            <person name="Shenoy N."/>
            <person name="Sisk P."/>
            <person name="Stolte C."/>
            <person name="Sykes S."/>
            <person name="Wortman J."/>
            <person name="Nusbaum C."/>
            <person name="Birren B."/>
        </authorList>
    </citation>
    <scope>NUCLEOTIDE SEQUENCE [LARGE SCALE GENOMIC DNA]</scope>
    <source>
        <strain evidence="1 2">54005</strain>
    </source>
</reference>
<dbReference type="Proteomes" id="UP000030663">
    <property type="component" value="Unassembled WGS sequence"/>
</dbReference>
<dbReference type="AlphaFoldDB" id="X0B3Z3"/>
<evidence type="ECO:0000313" key="2">
    <source>
        <dbReference type="Proteomes" id="UP000030663"/>
    </source>
</evidence>
<proteinExistence type="predicted"/>